<dbReference type="InterPro" id="IPR019821">
    <property type="entry name" value="Kinesin_motor_CS"/>
</dbReference>
<dbReference type="PRINTS" id="PR00380">
    <property type="entry name" value="KINESINHEAVY"/>
</dbReference>
<evidence type="ECO:0000256" key="4">
    <source>
        <dbReference type="SAM" id="MobiDB-lite"/>
    </source>
</evidence>
<dbReference type="SUPFAM" id="SSF52540">
    <property type="entry name" value="P-loop containing nucleoside triphosphate hydrolases"/>
    <property type="match status" value="1"/>
</dbReference>
<dbReference type="PANTHER" id="PTHR24115:SF1004">
    <property type="entry name" value="KINESIN-LIKE PROTEIN KIF15"/>
    <property type="match status" value="1"/>
</dbReference>
<dbReference type="PROSITE" id="PS00411">
    <property type="entry name" value="KINESIN_MOTOR_1"/>
    <property type="match status" value="1"/>
</dbReference>
<dbReference type="Proteomes" id="UP001189429">
    <property type="component" value="Unassembled WGS sequence"/>
</dbReference>
<evidence type="ECO:0000256" key="3">
    <source>
        <dbReference type="PROSITE-ProRule" id="PRU00283"/>
    </source>
</evidence>
<evidence type="ECO:0000313" key="7">
    <source>
        <dbReference type="Proteomes" id="UP001189429"/>
    </source>
</evidence>
<keyword evidence="2" id="KW-0067">ATP-binding</keyword>
<dbReference type="SMART" id="SM00129">
    <property type="entry name" value="KISc"/>
    <property type="match status" value="1"/>
</dbReference>
<evidence type="ECO:0000256" key="2">
    <source>
        <dbReference type="ARBA" id="ARBA00022840"/>
    </source>
</evidence>
<feature type="domain" description="Kinesin motor" evidence="5">
    <location>
        <begin position="1"/>
        <end position="168"/>
    </location>
</feature>
<dbReference type="PROSITE" id="PS50067">
    <property type="entry name" value="KINESIN_MOTOR_2"/>
    <property type="match status" value="1"/>
</dbReference>
<dbReference type="InterPro" id="IPR001752">
    <property type="entry name" value="Kinesin_motor_dom"/>
</dbReference>
<dbReference type="EMBL" id="CAUYUJ010020701">
    <property type="protein sequence ID" value="CAK0899954.1"/>
    <property type="molecule type" value="Genomic_DNA"/>
</dbReference>
<dbReference type="InterPro" id="IPR027640">
    <property type="entry name" value="Kinesin-like_fam"/>
</dbReference>
<comment type="caution">
    <text evidence="3">Lacks conserved residue(s) required for the propagation of feature annotation.</text>
</comment>
<dbReference type="Pfam" id="PF00225">
    <property type="entry name" value="Kinesin"/>
    <property type="match status" value="1"/>
</dbReference>
<feature type="region of interest" description="Disordered" evidence="4">
    <location>
        <begin position="69"/>
        <end position="91"/>
    </location>
</feature>
<accession>A0ABN9XJH2</accession>
<evidence type="ECO:0000256" key="1">
    <source>
        <dbReference type="ARBA" id="ARBA00022741"/>
    </source>
</evidence>
<comment type="similarity">
    <text evidence="3">Belongs to the TRAFAC class myosin-kinesin ATPase superfamily. Kinesin family.</text>
</comment>
<name>A0ABN9XJH2_9DINO</name>
<sequence length="238" mass="26269">MAALSEGMRRRETACTDQNHTSSRSHLIFTLSALQSDERLGATLRGRMHLVDLAGSERLKRSMAGAADAALRPRQQATGMLRSPQEQRREAGEINKSLSQLALVIARLTCPSSSSQMVPYRDSCLTRLLAESFGGSSKTCLIITCSTDVANLQETRSSLEFGKRAKLVKNRAEINVEVVRAPTPVMQALVAQQLIQMQRKSEELLRERSHLLKDTQSAAQLAQDQLLREAVADALQQQ</sequence>
<comment type="caution">
    <text evidence="6">The sequence shown here is derived from an EMBL/GenBank/DDBJ whole genome shotgun (WGS) entry which is preliminary data.</text>
</comment>
<reference evidence="6" key="1">
    <citation type="submission" date="2023-10" db="EMBL/GenBank/DDBJ databases">
        <authorList>
            <person name="Chen Y."/>
            <person name="Shah S."/>
            <person name="Dougan E. K."/>
            <person name="Thang M."/>
            <person name="Chan C."/>
        </authorList>
    </citation>
    <scope>NUCLEOTIDE SEQUENCE [LARGE SCALE GENOMIC DNA]</scope>
</reference>
<dbReference type="InterPro" id="IPR036961">
    <property type="entry name" value="Kinesin_motor_dom_sf"/>
</dbReference>
<proteinExistence type="inferred from homology"/>
<keyword evidence="1" id="KW-0547">Nucleotide-binding</keyword>
<gene>
    <name evidence="6" type="ORF">PCOR1329_LOCUS77368</name>
</gene>
<protein>
    <recommendedName>
        <fullName evidence="5">Kinesin motor domain-containing protein</fullName>
    </recommendedName>
</protein>
<dbReference type="Gene3D" id="3.40.850.10">
    <property type="entry name" value="Kinesin motor domain"/>
    <property type="match status" value="1"/>
</dbReference>
<keyword evidence="7" id="KW-1185">Reference proteome</keyword>
<dbReference type="InterPro" id="IPR027417">
    <property type="entry name" value="P-loop_NTPase"/>
</dbReference>
<evidence type="ECO:0000259" key="5">
    <source>
        <dbReference type="PROSITE" id="PS50067"/>
    </source>
</evidence>
<organism evidence="6 7">
    <name type="scientific">Prorocentrum cordatum</name>
    <dbReference type="NCBI Taxonomy" id="2364126"/>
    <lineage>
        <taxon>Eukaryota</taxon>
        <taxon>Sar</taxon>
        <taxon>Alveolata</taxon>
        <taxon>Dinophyceae</taxon>
        <taxon>Prorocentrales</taxon>
        <taxon>Prorocentraceae</taxon>
        <taxon>Prorocentrum</taxon>
    </lineage>
</organism>
<evidence type="ECO:0000313" key="6">
    <source>
        <dbReference type="EMBL" id="CAK0899954.1"/>
    </source>
</evidence>
<feature type="non-terminal residue" evidence="6">
    <location>
        <position position="238"/>
    </location>
</feature>
<dbReference type="PANTHER" id="PTHR24115">
    <property type="entry name" value="KINESIN-RELATED"/>
    <property type="match status" value="1"/>
</dbReference>
<feature type="region of interest" description="Disordered" evidence="4">
    <location>
        <begin position="1"/>
        <end position="21"/>
    </location>
</feature>